<gene>
    <name evidence="1" type="ORF">FHU39_000931</name>
</gene>
<protein>
    <recommendedName>
        <fullName evidence="3">Replication-relaxation</fullName>
    </recommendedName>
</protein>
<name>A0A839N0Q5_9MICO</name>
<organism evidence="1 2">
    <name type="scientific">Flexivirga oryzae</name>
    <dbReference type="NCBI Taxonomy" id="1794944"/>
    <lineage>
        <taxon>Bacteria</taxon>
        <taxon>Bacillati</taxon>
        <taxon>Actinomycetota</taxon>
        <taxon>Actinomycetes</taxon>
        <taxon>Micrococcales</taxon>
        <taxon>Dermacoccaceae</taxon>
        <taxon>Flexivirga</taxon>
    </lineage>
</organism>
<evidence type="ECO:0000313" key="1">
    <source>
        <dbReference type="EMBL" id="MBB2890947.1"/>
    </source>
</evidence>
<accession>A0A839N0Q5</accession>
<evidence type="ECO:0008006" key="3">
    <source>
        <dbReference type="Google" id="ProtNLM"/>
    </source>
</evidence>
<dbReference type="EMBL" id="JACHVQ010000001">
    <property type="protein sequence ID" value="MBB2890947.1"/>
    <property type="molecule type" value="Genomic_DNA"/>
</dbReference>
<dbReference type="Proteomes" id="UP000559182">
    <property type="component" value="Unassembled WGS sequence"/>
</dbReference>
<proteinExistence type="predicted"/>
<dbReference type="RefSeq" id="WP_183319281.1">
    <property type="nucleotide sequence ID" value="NZ_JACHVQ010000001.1"/>
</dbReference>
<reference evidence="1 2" key="1">
    <citation type="submission" date="2020-08" db="EMBL/GenBank/DDBJ databases">
        <title>Sequencing the genomes of 1000 actinobacteria strains.</title>
        <authorList>
            <person name="Klenk H.-P."/>
        </authorList>
    </citation>
    <scope>NUCLEOTIDE SEQUENCE [LARGE SCALE GENOMIC DNA]</scope>
    <source>
        <strain evidence="1 2">DSM 105369</strain>
    </source>
</reference>
<dbReference type="InterPro" id="IPR025855">
    <property type="entry name" value="Replic_Relax"/>
</dbReference>
<keyword evidence="2" id="KW-1185">Reference proteome</keyword>
<sequence length="261" mass="29230">MARINDGLSDRDQHILADLAVHGYLSTKHLEGLHFAGHTPVTAERLSRRVLHRLQQLGLVQPIHRRVGGIRAGSSATIWQLSRAGRRLIAVNGVAKRPHEPSPRLLAHSLAVADTRLVIARLPTTTPHIQSIDVQIESAAWRRYHGLGGDRRILQPDLAATLHGEDEQGDYHDYWFCEIDCGTESIPTLLKKCRQYDDYRLNGSEQTTLGVFPRVLWIMGGARRRERTDDLRRRLNLANYPGGMFLVTTPEELTATIGAAP</sequence>
<dbReference type="AlphaFoldDB" id="A0A839N0Q5"/>
<evidence type="ECO:0000313" key="2">
    <source>
        <dbReference type="Proteomes" id="UP000559182"/>
    </source>
</evidence>
<dbReference type="Pfam" id="PF13814">
    <property type="entry name" value="Replic_Relax"/>
    <property type="match status" value="1"/>
</dbReference>
<comment type="caution">
    <text evidence="1">The sequence shown here is derived from an EMBL/GenBank/DDBJ whole genome shotgun (WGS) entry which is preliminary data.</text>
</comment>